<organism evidence="1">
    <name type="scientific">marine sediment metagenome</name>
    <dbReference type="NCBI Taxonomy" id="412755"/>
    <lineage>
        <taxon>unclassified sequences</taxon>
        <taxon>metagenomes</taxon>
        <taxon>ecological metagenomes</taxon>
    </lineage>
</organism>
<dbReference type="EMBL" id="LAZR01052650">
    <property type="protein sequence ID" value="KKK82487.1"/>
    <property type="molecule type" value="Genomic_DNA"/>
</dbReference>
<sequence>MYEIGDTVYYIKSLHDELPRIVQWVVAETPRHLESFEGYVYMVPPDQGTRKPMMFWNDEWKPGDQVTDDKAIATQWLLNDIDQRIEEFEADIETLREYRIEQKGTT</sequence>
<name>A0A0F8YM96_9ZZZZ</name>
<dbReference type="AlphaFoldDB" id="A0A0F8YM96"/>
<reference evidence="1" key="1">
    <citation type="journal article" date="2015" name="Nature">
        <title>Complex archaea that bridge the gap between prokaryotes and eukaryotes.</title>
        <authorList>
            <person name="Spang A."/>
            <person name="Saw J.H."/>
            <person name="Jorgensen S.L."/>
            <person name="Zaremba-Niedzwiedzka K."/>
            <person name="Martijn J."/>
            <person name="Lind A.E."/>
            <person name="van Eijk R."/>
            <person name="Schleper C."/>
            <person name="Guy L."/>
            <person name="Ettema T.J."/>
        </authorList>
    </citation>
    <scope>NUCLEOTIDE SEQUENCE</scope>
</reference>
<evidence type="ECO:0000313" key="1">
    <source>
        <dbReference type="EMBL" id="KKK82487.1"/>
    </source>
</evidence>
<comment type="caution">
    <text evidence="1">The sequence shown here is derived from an EMBL/GenBank/DDBJ whole genome shotgun (WGS) entry which is preliminary data.</text>
</comment>
<proteinExistence type="predicted"/>
<gene>
    <name evidence="1" type="ORF">LCGC14_2802890</name>
</gene>
<protein>
    <submittedName>
        <fullName evidence="1">Uncharacterized protein</fullName>
    </submittedName>
</protein>
<accession>A0A0F8YM96</accession>